<dbReference type="Proteomes" id="UP000177122">
    <property type="component" value="Unassembled WGS sequence"/>
</dbReference>
<dbReference type="EMBL" id="MHLI01000004">
    <property type="protein sequence ID" value="OGZ06320.1"/>
    <property type="molecule type" value="Genomic_DNA"/>
</dbReference>
<name>A0A1G2D065_9BACT</name>
<keyword evidence="1" id="KW-0472">Membrane</keyword>
<organism evidence="2 3">
    <name type="scientific">Candidatus Lloydbacteria bacterium RIFCSPHIGHO2_01_FULL_49_22</name>
    <dbReference type="NCBI Taxonomy" id="1798658"/>
    <lineage>
        <taxon>Bacteria</taxon>
        <taxon>Candidatus Lloydiibacteriota</taxon>
    </lineage>
</organism>
<reference evidence="2 3" key="1">
    <citation type="journal article" date="2016" name="Nat. Commun.">
        <title>Thousands of microbial genomes shed light on interconnected biogeochemical processes in an aquifer system.</title>
        <authorList>
            <person name="Anantharaman K."/>
            <person name="Brown C.T."/>
            <person name="Hug L.A."/>
            <person name="Sharon I."/>
            <person name="Castelle C.J."/>
            <person name="Probst A.J."/>
            <person name="Thomas B.C."/>
            <person name="Singh A."/>
            <person name="Wilkins M.J."/>
            <person name="Karaoz U."/>
            <person name="Brodie E.L."/>
            <person name="Williams K.H."/>
            <person name="Hubbard S.S."/>
            <person name="Banfield J.F."/>
        </authorList>
    </citation>
    <scope>NUCLEOTIDE SEQUENCE [LARGE SCALE GENOMIC DNA]</scope>
</reference>
<proteinExistence type="predicted"/>
<accession>A0A1G2D065</accession>
<comment type="caution">
    <text evidence="2">The sequence shown here is derived from an EMBL/GenBank/DDBJ whole genome shotgun (WGS) entry which is preliminary data.</text>
</comment>
<dbReference type="AlphaFoldDB" id="A0A1G2D065"/>
<protein>
    <submittedName>
        <fullName evidence="2">Uncharacterized protein</fullName>
    </submittedName>
</protein>
<feature type="transmembrane region" description="Helical" evidence="1">
    <location>
        <begin position="7"/>
        <end position="29"/>
    </location>
</feature>
<evidence type="ECO:0000313" key="3">
    <source>
        <dbReference type="Proteomes" id="UP000177122"/>
    </source>
</evidence>
<keyword evidence="1" id="KW-1133">Transmembrane helix</keyword>
<evidence type="ECO:0000313" key="2">
    <source>
        <dbReference type="EMBL" id="OGZ06320.1"/>
    </source>
</evidence>
<evidence type="ECO:0000256" key="1">
    <source>
        <dbReference type="SAM" id="Phobius"/>
    </source>
</evidence>
<sequence length="60" mass="6677">MNKKILKYTLVIFGIFLLGGVALSIHLFIQSKFGVYAPLDRGFPVRTFHPTGISIDQPSI</sequence>
<keyword evidence="1" id="KW-0812">Transmembrane</keyword>
<gene>
    <name evidence="2" type="ORF">A2845_00780</name>
</gene>